<dbReference type="InterPro" id="IPR000531">
    <property type="entry name" value="Beta-barrel_TonB"/>
</dbReference>
<keyword evidence="9 10" id="KW-0998">Cell outer membrane</keyword>
<evidence type="ECO:0000256" key="4">
    <source>
        <dbReference type="ARBA" id="ARBA00022452"/>
    </source>
</evidence>
<feature type="domain" description="TonB-dependent receptor-like beta-barrel" evidence="13">
    <location>
        <begin position="233"/>
        <end position="672"/>
    </location>
</feature>
<name>Q1GXG7_METFK</name>
<dbReference type="PANTHER" id="PTHR32552:SF84">
    <property type="entry name" value="TONB-DEPENDENT RECEPTOR-RELATED"/>
    <property type="match status" value="1"/>
</dbReference>
<dbReference type="PROSITE" id="PS52016">
    <property type="entry name" value="TONB_DEPENDENT_REC_3"/>
    <property type="match status" value="1"/>
</dbReference>
<dbReference type="HOGENOM" id="CLU_008287_9_2_4"/>
<dbReference type="InterPro" id="IPR037066">
    <property type="entry name" value="Plug_dom_sf"/>
</dbReference>
<feature type="domain" description="TonB-dependent receptor plug" evidence="14">
    <location>
        <begin position="57"/>
        <end position="160"/>
    </location>
</feature>
<evidence type="ECO:0000256" key="8">
    <source>
        <dbReference type="ARBA" id="ARBA00023170"/>
    </source>
</evidence>
<dbReference type="Gene3D" id="2.170.130.10">
    <property type="entry name" value="TonB-dependent receptor, plug domain"/>
    <property type="match status" value="1"/>
</dbReference>
<evidence type="ECO:0000256" key="10">
    <source>
        <dbReference type="PROSITE-ProRule" id="PRU01360"/>
    </source>
</evidence>
<evidence type="ECO:0000256" key="9">
    <source>
        <dbReference type="ARBA" id="ARBA00023237"/>
    </source>
</evidence>
<dbReference type="CDD" id="cd01347">
    <property type="entry name" value="ligand_gated_channel"/>
    <property type="match status" value="1"/>
</dbReference>
<feature type="signal peptide" evidence="12">
    <location>
        <begin position="1"/>
        <end position="22"/>
    </location>
</feature>
<dbReference type="InterPro" id="IPR039426">
    <property type="entry name" value="TonB-dep_rcpt-like"/>
</dbReference>
<dbReference type="GO" id="GO:0038023">
    <property type="term" value="F:signaling receptor activity"/>
    <property type="evidence" value="ECO:0007669"/>
    <property type="project" value="InterPro"/>
</dbReference>
<dbReference type="GO" id="GO:0015344">
    <property type="term" value="F:siderophore uptake transmembrane transporter activity"/>
    <property type="evidence" value="ECO:0007669"/>
    <property type="project" value="TreeGrafter"/>
</dbReference>
<dbReference type="InterPro" id="IPR012910">
    <property type="entry name" value="Plug_dom"/>
</dbReference>
<sequence>MKSSNPILATVLMAVFSSGALAEDATLEEIQVNATSDKPGLNLKKQNNTGSRLGLTAKETPASVETLDIQTIRQRGDISIREAVTRTTGITDISTIGNGQSFSSRGFTGNNSVAQAEDGVRLMTGAGTLTYPSDAWGYERIEVLRGPASVLFGDGSAGGIINSVRKQPSRDASLEALVGAGSYGAYRAALGGTGAIGEIGAFRIDASVLGGNGYISRGDYDSKKLMTSFSFAPTDNLKIGFTLDHAEDSPTANLGSPLINGHLSRSLRSRNYNVADNKLDFVDSRARAKIEWEISPQLTFRNESYWFKSDREWRNAEAFMFQPATHTVRRSSFTAIEHAQKQIGNRAELISQQDWFGHQNRFSAGWEIMRSEFQHRNIHGNSSATDTIPAAGFNPGLFISLNPVTRNYDGTIRQQAFFAEDAFSLTNRWKLIAGVRKEFIHTDSEDFRNAANEVRDNFSPVTWRLGTIFDTSENTSIYGQISRGTDPVTNLLGLNLDNARFSLTRSRQAEIGIKQSLESIKGEWTLALYHIAKDDIITRDPVTPSTSIQGGSQSSRGIEFATTFYPVERWRVDFNATLLNARFDELREAVGSPASSVSRAGNTPLNVPEKVANAWVYYQAPAWEAGIGARYVGKRYANNANNVSLAGYTVYDASAAWHVNKQMTLRANIRNLTDKFYAALAYGSTQHIIGAPRQLEFTAEFRY</sequence>
<dbReference type="InterPro" id="IPR010105">
    <property type="entry name" value="TonB_sidphr_rcpt"/>
</dbReference>
<dbReference type="PANTHER" id="PTHR32552">
    <property type="entry name" value="FERRICHROME IRON RECEPTOR-RELATED"/>
    <property type="match status" value="1"/>
</dbReference>
<keyword evidence="12" id="KW-0732">Signal</keyword>
<evidence type="ECO:0000259" key="13">
    <source>
        <dbReference type="Pfam" id="PF00593"/>
    </source>
</evidence>
<evidence type="ECO:0000256" key="6">
    <source>
        <dbReference type="ARBA" id="ARBA00023077"/>
    </source>
</evidence>
<organism evidence="15 16">
    <name type="scientific">Methylobacillus flagellatus (strain ATCC 51484 / DSM 6875 / VKM B-1610 / KT)</name>
    <dbReference type="NCBI Taxonomy" id="265072"/>
    <lineage>
        <taxon>Bacteria</taxon>
        <taxon>Pseudomonadati</taxon>
        <taxon>Pseudomonadota</taxon>
        <taxon>Betaproteobacteria</taxon>
        <taxon>Nitrosomonadales</taxon>
        <taxon>Methylophilaceae</taxon>
        <taxon>Methylobacillus</taxon>
    </lineage>
</organism>
<evidence type="ECO:0000256" key="3">
    <source>
        <dbReference type="ARBA" id="ARBA00022448"/>
    </source>
</evidence>
<dbReference type="AlphaFoldDB" id="Q1GXG7"/>
<dbReference type="eggNOG" id="COG4774">
    <property type="taxonomic scope" value="Bacteria"/>
</dbReference>
<evidence type="ECO:0000256" key="7">
    <source>
        <dbReference type="ARBA" id="ARBA00023136"/>
    </source>
</evidence>
<comment type="subcellular location">
    <subcellularLocation>
        <location evidence="1 10">Cell outer membrane</location>
        <topology evidence="1 10">Multi-pass membrane protein</topology>
    </subcellularLocation>
</comment>
<keyword evidence="4 10" id="KW-1134">Transmembrane beta strand</keyword>
<dbReference type="NCBIfam" id="TIGR01783">
    <property type="entry name" value="TonB-siderophor"/>
    <property type="match status" value="1"/>
</dbReference>
<protein>
    <submittedName>
        <fullName evidence="15">TonB-dependent siderophore receptor</fullName>
    </submittedName>
</protein>
<accession>Q1GXG7</accession>
<keyword evidence="3 10" id="KW-0813">Transport</keyword>
<feature type="chain" id="PRO_5004189754" evidence="12">
    <location>
        <begin position="23"/>
        <end position="703"/>
    </location>
</feature>
<evidence type="ECO:0000259" key="14">
    <source>
        <dbReference type="Pfam" id="PF07715"/>
    </source>
</evidence>
<dbReference type="EMBL" id="CP000284">
    <property type="protein sequence ID" value="ABE48380.1"/>
    <property type="molecule type" value="Genomic_DNA"/>
</dbReference>
<comment type="similarity">
    <text evidence="2 10 11">Belongs to the TonB-dependent receptor family.</text>
</comment>
<reference evidence="15 16" key="1">
    <citation type="submission" date="2006-03" db="EMBL/GenBank/DDBJ databases">
        <title>Complete sequence of Methylobacillus flagellatus KT.</title>
        <authorList>
            <consortium name="US DOE Joint Genome Institute"/>
            <person name="Copeland A."/>
            <person name="Lucas S."/>
            <person name="Lapidus A."/>
            <person name="Barry K."/>
            <person name="Detter J.C."/>
            <person name="Glavina del Rio T."/>
            <person name="Hammon N."/>
            <person name="Israni S."/>
            <person name="Dalin E."/>
            <person name="Tice H."/>
            <person name="Pitluck S."/>
            <person name="Brettin T."/>
            <person name="Bruce D."/>
            <person name="Han C."/>
            <person name="Tapia R."/>
            <person name="Saunders E."/>
            <person name="Gilna P."/>
            <person name="Schmutz J."/>
            <person name="Larimer F."/>
            <person name="Land M."/>
            <person name="Kyrpides N."/>
            <person name="Anderson I."/>
            <person name="Richardson P."/>
        </authorList>
    </citation>
    <scope>NUCLEOTIDE SEQUENCE [LARGE SCALE GENOMIC DNA]</scope>
    <source>
        <strain evidence="16">KT / ATCC 51484 / DSM 6875</strain>
    </source>
</reference>
<keyword evidence="8 15" id="KW-0675">Receptor</keyword>
<dbReference type="GO" id="GO:0009279">
    <property type="term" value="C:cell outer membrane"/>
    <property type="evidence" value="ECO:0007669"/>
    <property type="project" value="UniProtKB-SubCell"/>
</dbReference>
<dbReference type="KEGG" id="mfa:Mfla_0109"/>
<evidence type="ECO:0000256" key="2">
    <source>
        <dbReference type="ARBA" id="ARBA00009810"/>
    </source>
</evidence>
<dbReference type="Gene3D" id="2.40.170.20">
    <property type="entry name" value="TonB-dependent receptor, beta-barrel domain"/>
    <property type="match status" value="1"/>
</dbReference>
<dbReference type="GO" id="GO:0015891">
    <property type="term" value="P:siderophore transport"/>
    <property type="evidence" value="ECO:0007669"/>
    <property type="project" value="InterPro"/>
</dbReference>
<keyword evidence="7 10" id="KW-0472">Membrane</keyword>
<gene>
    <name evidence="15" type="ordered locus">Mfla_0109</name>
</gene>
<proteinExistence type="inferred from homology"/>
<evidence type="ECO:0000256" key="5">
    <source>
        <dbReference type="ARBA" id="ARBA00022692"/>
    </source>
</evidence>
<keyword evidence="5 10" id="KW-0812">Transmembrane</keyword>
<dbReference type="Pfam" id="PF07715">
    <property type="entry name" value="Plug"/>
    <property type="match status" value="1"/>
</dbReference>
<evidence type="ECO:0000313" key="16">
    <source>
        <dbReference type="Proteomes" id="UP000002440"/>
    </source>
</evidence>
<dbReference type="Proteomes" id="UP000002440">
    <property type="component" value="Chromosome"/>
</dbReference>
<dbReference type="InterPro" id="IPR036942">
    <property type="entry name" value="Beta-barrel_TonB_sf"/>
</dbReference>
<evidence type="ECO:0000256" key="1">
    <source>
        <dbReference type="ARBA" id="ARBA00004571"/>
    </source>
</evidence>
<evidence type="ECO:0000313" key="15">
    <source>
        <dbReference type="EMBL" id="ABE48380.1"/>
    </source>
</evidence>
<dbReference type="STRING" id="265072.Mfla_0109"/>
<evidence type="ECO:0000256" key="11">
    <source>
        <dbReference type="RuleBase" id="RU003357"/>
    </source>
</evidence>
<dbReference type="RefSeq" id="WP_011478477.1">
    <property type="nucleotide sequence ID" value="NC_007947.1"/>
</dbReference>
<dbReference type="SUPFAM" id="SSF56935">
    <property type="entry name" value="Porins"/>
    <property type="match status" value="1"/>
</dbReference>
<dbReference type="Pfam" id="PF00593">
    <property type="entry name" value="TonB_dep_Rec_b-barrel"/>
    <property type="match status" value="1"/>
</dbReference>
<keyword evidence="16" id="KW-1185">Reference proteome</keyword>
<evidence type="ECO:0000256" key="12">
    <source>
        <dbReference type="SAM" id="SignalP"/>
    </source>
</evidence>
<dbReference type="OrthoDB" id="127311at2"/>
<keyword evidence="6 11" id="KW-0798">TonB box</keyword>